<evidence type="ECO:0000313" key="4">
    <source>
        <dbReference type="EMBL" id="JAG01552.1"/>
    </source>
</evidence>
<name>A0A0A9W129_LYGHE</name>
<sequence length="105" mass="11609">MLCTVAPSTLTSDICEPHDSLVVATYHDTTLDTGCTPQLSHHTHVIRSTTLSSCNTLVAVSRFDVTAAVGTCCVAVTEYNVFDFFLLLARSNWMMARREYSSVFR</sequence>
<dbReference type="EMBL" id="GBHO01042056">
    <property type="protein sequence ID" value="JAG01548.1"/>
    <property type="molecule type" value="Transcribed_RNA"/>
</dbReference>
<organism evidence="2">
    <name type="scientific">Lygus hesperus</name>
    <name type="common">Western plant bug</name>
    <dbReference type="NCBI Taxonomy" id="30085"/>
    <lineage>
        <taxon>Eukaryota</taxon>
        <taxon>Metazoa</taxon>
        <taxon>Ecdysozoa</taxon>
        <taxon>Arthropoda</taxon>
        <taxon>Hexapoda</taxon>
        <taxon>Insecta</taxon>
        <taxon>Pterygota</taxon>
        <taxon>Neoptera</taxon>
        <taxon>Paraneoptera</taxon>
        <taxon>Hemiptera</taxon>
        <taxon>Heteroptera</taxon>
        <taxon>Panheteroptera</taxon>
        <taxon>Cimicomorpha</taxon>
        <taxon>Miridae</taxon>
        <taxon>Mirini</taxon>
        <taxon>Lygus</taxon>
    </lineage>
</organism>
<dbReference type="AlphaFoldDB" id="A0A0A9W129"/>
<dbReference type="EMBL" id="GBHO01042050">
    <property type="protein sequence ID" value="JAG01554.1"/>
    <property type="molecule type" value="Transcribed_RNA"/>
</dbReference>
<dbReference type="EMBL" id="GBHO01042052">
    <property type="protein sequence ID" value="JAG01552.1"/>
    <property type="molecule type" value="Transcribed_RNA"/>
</dbReference>
<reference evidence="2" key="2">
    <citation type="submission" date="2014-07" db="EMBL/GenBank/DDBJ databases">
        <authorList>
            <person name="Hull J."/>
        </authorList>
    </citation>
    <scope>NUCLEOTIDE SEQUENCE</scope>
</reference>
<proteinExistence type="predicted"/>
<dbReference type="EMBL" id="GBHO01042051">
    <property type="protein sequence ID" value="JAG01553.1"/>
    <property type="molecule type" value="Transcribed_RNA"/>
</dbReference>
<evidence type="ECO:0000313" key="1">
    <source>
        <dbReference type="EMBL" id="JAG01548.1"/>
    </source>
</evidence>
<gene>
    <name evidence="2" type="primary">Spag16_4</name>
    <name evidence="6" type="synonym">Spag16_0</name>
    <name evidence="5" type="synonym">Spag16_1</name>
    <name evidence="4" type="synonym">Spag16_2</name>
    <name evidence="1" type="synonym">Spag16_3</name>
    <name evidence="3" type="synonym">Spag16_5</name>
    <name evidence="3" type="ORF">CM83_23321</name>
    <name evidence="2" type="ORF">CM83_23325</name>
    <name evidence="1" type="ORF">CM83_23328</name>
    <name evidence="6" type="ORF">CM83_23330</name>
    <name evidence="5" type="ORF">CM83_23334</name>
    <name evidence="4" type="ORF">CM83_23336</name>
</gene>
<evidence type="ECO:0000313" key="2">
    <source>
        <dbReference type="EMBL" id="JAG01549.1"/>
    </source>
</evidence>
<accession>A0A0A9W129</accession>
<evidence type="ECO:0000313" key="5">
    <source>
        <dbReference type="EMBL" id="JAG01553.1"/>
    </source>
</evidence>
<reference evidence="2" key="1">
    <citation type="journal article" date="2014" name="PLoS ONE">
        <title>Transcriptome-Based Identification of ABC Transporters in the Western Tarnished Plant Bug Lygus hesperus.</title>
        <authorList>
            <person name="Hull J.J."/>
            <person name="Chaney K."/>
            <person name="Geib S.M."/>
            <person name="Fabrick J.A."/>
            <person name="Brent C.S."/>
            <person name="Walsh D."/>
            <person name="Lavine L.C."/>
        </authorList>
    </citation>
    <scope>NUCLEOTIDE SEQUENCE</scope>
</reference>
<protein>
    <submittedName>
        <fullName evidence="2">Sperm-associated antigen 16 protein</fullName>
    </submittedName>
</protein>
<evidence type="ECO:0000313" key="3">
    <source>
        <dbReference type="EMBL" id="JAG01550.1"/>
    </source>
</evidence>
<evidence type="ECO:0000313" key="6">
    <source>
        <dbReference type="EMBL" id="JAG01554.1"/>
    </source>
</evidence>
<dbReference type="EMBL" id="GBHO01042054">
    <property type="protein sequence ID" value="JAG01550.1"/>
    <property type="molecule type" value="Transcribed_RNA"/>
</dbReference>
<dbReference type="EMBL" id="GBHO01042055">
    <property type="protein sequence ID" value="JAG01549.1"/>
    <property type="molecule type" value="Transcribed_RNA"/>
</dbReference>